<dbReference type="AlphaFoldDB" id="A0A2D4IGZ7"/>
<sequence>MDPVCWKQEADSVNRFERAGKHYKAVYKSKCYCYCGEALEGRRSLQRILGGGYECAKCLNFEMLHLQPKMLSFKCLRLAITRAVLSSEHSYRGQNIFSEVRKVLKVMFQASVCNHHCSSYFATPKKTRFKGILGNRLLKTTVPSGFLLQTTLLFISNSLGHKKNLE</sequence>
<organism evidence="1">
    <name type="scientific">Micrurus lemniscatus lemniscatus</name>
    <dbReference type="NCBI Taxonomy" id="129467"/>
    <lineage>
        <taxon>Eukaryota</taxon>
        <taxon>Metazoa</taxon>
        <taxon>Chordata</taxon>
        <taxon>Craniata</taxon>
        <taxon>Vertebrata</taxon>
        <taxon>Euteleostomi</taxon>
        <taxon>Lepidosauria</taxon>
        <taxon>Squamata</taxon>
        <taxon>Bifurcata</taxon>
        <taxon>Unidentata</taxon>
        <taxon>Episquamata</taxon>
        <taxon>Toxicofera</taxon>
        <taxon>Serpentes</taxon>
        <taxon>Colubroidea</taxon>
        <taxon>Elapidae</taxon>
        <taxon>Elapinae</taxon>
        <taxon>Micrurus</taxon>
    </lineage>
</organism>
<proteinExistence type="predicted"/>
<reference evidence="1" key="2">
    <citation type="submission" date="2017-11" db="EMBL/GenBank/DDBJ databases">
        <title>Coralsnake Venomics: Analyses of Venom Gland Transcriptomes and Proteomes of Six Brazilian Taxa.</title>
        <authorList>
            <person name="Aird S.D."/>
            <person name="Jorge da Silva N."/>
            <person name="Qiu L."/>
            <person name="Villar-Briones A."/>
            <person name="Aparecida-Saddi V."/>
            <person name="Campos-Telles M.P."/>
            <person name="Grau M."/>
            <person name="Mikheyev A.S."/>
        </authorList>
    </citation>
    <scope>NUCLEOTIDE SEQUENCE</scope>
    <source>
        <tissue evidence="1">Venom_gland</tissue>
    </source>
</reference>
<evidence type="ECO:0000313" key="1">
    <source>
        <dbReference type="EMBL" id="LAA83477.1"/>
    </source>
</evidence>
<dbReference type="EMBL" id="IACK01096409">
    <property type="protein sequence ID" value="LAA83477.1"/>
    <property type="molecule type" value="Transcribed_RNA"/>
</dbReference>
<accession>A0A2D4IGZ7</accession>
<protein>
    <submittedName>
        <fullName evidence="1">Uncharacterized protein</fullName>
    </submittedName>
</protein>
<name>A0A2D4IGZ7_MICLE</name>
<reference evidence="1" key="1">
    <citation type="submission" date="2017-07" db="EMBL/GenBank/DDBJ databases">
        <authorList>
            <person name="Mikheyev A."/>
            <person name="Grau M."/>
        </authorList>
    </citation>
    <scope>NUCLEOTIDE SEQUENCE</scope>
    <source>
        <tissue evidence="1">Venom_gland</tissue>
    </source>
</reference>